<dbReference type="EMBL" id="LR796676">
    <property type="protein sequence ID" value="CAB4158573.1"/>
    <property type="molecule type" value="Genomic_DNA"/>
</dbReference>
<organism evidence="1">
    <name type="scientific">uncultured Caudovirales phage</name>
    <dbReference type="NCBI Taxonomy" id="2100421"/>
    <lineage>
        <taxon>Viruses</taxon>
        <taxon>Duplodnaviria</taxon>
        <taxon>Heunggongvirae</taxon>
        <taxon>Uroviricota</taxon>
        <taxon>Caudoviricetes</taxon>
        <taxon>Peduoviridae</taxon>
        <taxon>Maltschvirus</taxon>
        <taxon>Maltschvirus maltsch</taxon>
    </lineage>
</organism>
<sequence>MANDFYNHGSFPTTGSAATSASMRTELDSIAAGFDKLPTLTGNANEVIVVNASGTALIPVATLPPGSGGTGIASYAVGDLVYADTTSTLAKLPDVATGNALISGGVGVAPSYGKIGLTTHITGTLLPANGGTGITSLGTGVATALGINVGTAGAFVVNGGALGTPSSGTLTNATGLPVGTGISGLGTNVATALAVNVGSSGAFVVNGGALGTPSSGTLTNATGLPVGTGISGLGTNVATALAVNVGTAGAFVVNGGALGTPSSGTLTNATGLPVGTGISGLGTNVATALAVNVGTAGAFVVNGGALGTPSSGTLTNATGLPVGTGISGLGTNVATALAVNVGTAGAFVVNGGALGTPSSGTVTNLTGTASININGTVGAGTPNTGAFTTLTASADSAFNSTGALQISKGTTLEQPGSPATGMVRYNTTTNQFEGYSGSSPAWKSIGGSTLNNDTSTATALYPVFAGATSGTAENLYTSNAKLLYTPSTGDLTATQLGASNGIMFTKQTINTSVTFPTGYDGISGNNSTIASGVTVTVPSGQVWTIV</sequence>
<name>A0A6J5NHY0_9CAUD</name>
<proteinExistence type="predicted"/>
<evidence type="ECO:0000313" key="1">
    <source>
        <dbReference type="EMBL" id="CAB4158573.1"/>
    </source>
</evidence>
<reference evidence="1" key="1">
    <citation type="submission" date="2020-04" db="EMBL/GenBank/DDBJ databases">
        <authorList>
            <person name="Chiriac C."/>
            <person name="Salcher M."/>
            <person name="Ghai R."/>
            <person name="Kavagutti S V."/>
        </authorList>
    </citation>
    <scope>NUCLEOTIDE SEQUENCE</scope>
</reference>
<protein>
    <submittedName>
        <fullName evidence="1">Uncharacterized protein</fullName>
    </submittedName>
</protein>
<accession>A0A6J5NHY0</accession>
<gene>
    <name evidence="1" type="ORF">UFOVP713_11</name>
</gene>